<dbReference type="GO" id="GO:0007309">
    <property type="term" value="P:oocyte axis specification"/>
    <property type="evidence" value="ECO:0007669"/>
    <property type="project" value="TreeGrafter"/>
</dbReference>
<dbReference type="OrthoDB" id="10260946at2759"/>
<reference evidence="6 7" key="1">
    <citation type="submission" date="2015-04" db="EMBL/GenBank/DDBJ databases">
        <title>Lasius niger genome sequencing.</title>
        <authorList>
            <person name="Konorov E.A."/>
            <person name="Nikitin M.A."/>
            <person name="Kirill M.V."/>
            <person name="Chang P."/>
        </authorList>
    </citation>
    <scope>NUCLEOTIDE SEQUENCE [LARGE SCALE GENOMIC DNA]</scope>
    <source>
        <tissue evidence="6">Whole</tissue>
    </source>
</reference>
<dbReference type="Gene3D" id="2.130.10.10">
    <property type="entry name" value="YVTN repeat-like/Quinoprotein amine dehydrogenase"/>
    <property type="match status" value="1"/>
</dbReference>
<dbReference type="Pfam" id="PF00400">
    <property type="entry name" value="WD40"/>
    <property type="match status" value="1"/>
</dbReference>
<protein>
    <submittedName>
        <fullName evidence="6">Methylosome protein 50</fullName>
    </submittedName>
</protein>
<dbReference type="SMART" id="SM00320">
    <property type="entry name" value="WD40"/>
    <property type="match status" value="2"/>
</dbReference>
<sequence>MLFTDRPPVVNKNLQFLLIYDEHNALLGGTNMVDLYWTGTLWHYKDISDFTREKAAVTQQMSNGICDAVYLGYNKFVVVEDSGAVQITEIVQAANEQSEFQFLERACQHDDSVLTVSGFSNKRNIVTGGMDCCLKVWDIEDLVATYSYSFAHTDIITSTDVKPMCSSEFVSTSLDGIFKKHDCHLSAVAWNTVLDHLIAVGAADGSIALIDVRQTENPLYESVESDRGIHKLLFNPNPERRI</sequence>
<keyword evidence="2" id="KW-0963">Cytoplasm</keyword>
<dbReference type="PANTHER" id="PTHR46853">
    <property type="entry name" value="METHYLOSOME PROTEIN 50"/>
    <property type="match status" value="1"/>
</dbReference>
<gene>
    <name evidence="6" type="ORF">RF55_4244</name>
</gene>
<dbReference type="GO" id="GO:0034709">
    <property type="term" value="C:methylosome"/>
    <property type="evidence" value="ECO:0007669"/>
    <property type="project" value="TreeGrafter"/>
</dbReference>
<accession>A0A0J7KZ27</accession>
<comment type="subcellular location">
    <subcellularLocation>
        <location evidence="1">Cytoplasm</location>
    </subcellularLocation>
</comment>
<evidence type="ECO:0000256" key="4">
    <source>
        <dbReference type="ARBA" id="ARBA00022737"/>
    </source>
</evidence>
<organism evidence="6 7">
    <name type="scientific">Lasius niger</name>
    <name type="common">Black garden ant</name>
    <dbReference type="NCBI Taxonomy" id="67767"/>
    <lineage>
        <taxon>Eukaryota</taxon>
        <taxon>Metazoa</taxon>
        <taxon>Ecdysozoa</taxon>
        <taxon>Arthropoda</taxon>
        <taxon>Hexapoda</taxon>
        <taxon>Insecta</taxon>
        <taxon>Pterygota</taxon>
        <taxon>Neoptera</taxon>
        <taxon>Endopterygota</taxon>
        <taxon>Hymenoptera</taxon>
        <taxon>Apocrita</taxon>
        <taxon>Aculeata</taxon>
        <taxon>Formicoidea</taxon>
        <taxon>Formicidae</taxon>
        <taxon>Formicinae</taxon>
        <taxon>Lasius</taxon>
        <taxon>Lasius</taxon>
    </lineage>
</organism>
<proteinExistence type="predicted"/>
<dbReference type="InterPro" id="IPR036322">
    <property type="entry name" value="WD40_repeat_dom_sf"/>
</dbReference>
<dbReference type="InterPro" id="IPR019775">
    <property type="entry name" value="WD40_repeat_CS"/>
</dbReference>
<dbReference type="SUPFAM" id="SSF50978">
    <property type="entry name" value="WD40 repeat-like"/>
    <property type="match status" value="1"/>
</dbReference>
<keyword evidence="3 5" id="KW-0853">WD repeat</keyword>
<dbReference type="Proteomes" id="UP000036403">
    <property type="component" value="Unassembled WGS sequence"/>
</dbReference>
<evidence type="ECO:0000256" key="5">
    <source>
        <dbReference type="PROSITE-ProRule" id="PRU00221"/>
    </source>
</evidence>
<evidence type="ECO:0000256" key="3">
    <source>
        <dbReference type="ARBA" id="ARBA00022574"/>
    </source>
</evidence>
<dbReference type="PROSITE" id="PS00678">
    <property type="entry name" value="WD_REPEATS_1"/>
    <property type="match status" value="1"/>
</dbReference>
<dbReference type="PROSITE" id="PS50082">
    <property type="entry name" value="WD_REPEATS_2"/>
    <property type="match status" value="1"/>
</dbReference>
<dbReference type="PANTHER" id="PTHR46853:SF1">
    <property type="entry name" value="METHYLOSOME PROTEIN 50"/>
    <property type="match status" value="1"/>
</dbReference>
<dbReference type="PaxDb" id="67767-A0A0J7KZ27"/>
<keyword evidence="7" id="KW-1185">Reference proteome</keyword>
<name>A0A0J7KZ27_LASNI</name>
<comment type="caution">
    <text evidence="6">The sequence shown here is derived from an EMBL/GenBank/DDBJ whole genome shotgun (WGS) entry which is preliminary data.</text>
</comment>
<dbReference type="InterPro" id="IPR015943">
    <property type="entry name" value="WD40/YVTN_repeat-like_dom_sf"/>
</dbReference>
<evidence type="ECO:0000256" key="2">
    <source>
        <dbReference type="ARBA" id="ARBA00022490"/>
    </source>
</evidence>
<keyword evidence="4" id="KW-0677">Repeat</keyword>
<dbReference type="InterPro" id="IPR001680">
    <property type="entry name" value="WD40_rpt"/>
</dbReference>
<dbReference type="AlphaFoldDB" id="A0A0J7KZ27"/>
<evidence type="ECO:0000256" key="1">
    <source>
        <dbReference type="ARBA" id="ARBA00004496"/>
    </source>
</evidence>
<dbReference type="EMBL" id="LBMM01001922">
    <property type="protein sequence ID" value="KMQ95529.1"/>
    <property type="molecule type" value="Genomic_DNA"/>
</dbReference>
<evidence type="ECO:0000313" key="7">
    <source>
        <dbReference type="Proteomes" id="UP000036403"/>
    </source>
</evidence>
<feature type="repeat" description="WD" evidence="5">
    <location>
        <begin position="106"/>
        <end position="147"/>
    </location>
</feature>
<dbReference type="InterPro" id="IPR052139">
    <property type="entry name" value="Methylosome_Comp_WDR77"/>
</dbReference>
<evidence type="ECO:0000313" key="6">
    <source>
        <dbReference type="EMBL" id="KMQ95529.1"/>
    </source>
</evidence>
<dbReference type="STRING" id="67767.A0A0J7KZ27"/>